<protein>
    <submittedName>
        <fullName evidence="1">Uncharacterized protein</fullName>
    </submittedName>
</protein>
<dbReference type="EMBL" id="JAJSPL020000012">
    <property type="protein sequence ID" value="KAK7743819.1"/>
    <property type="molecule type" value="Genomic_DNA"/>
</dbReference>
<accession>A0AAN9UGN4</accession>
<organism evidence="1 2">
    <name type="scientific">Cytospora paraplurivora</name>
    <dbReference type="NCBI Taxonomy" id="2898453"/>
    <lineage>
        <taxon>Eukaryota</taxon>
        <taxon>Fungi</taxon>
        <taxon>Dikarya</taxon>
        <taxon>Ascomycota</taxon>
        <taxon>Pezizomycotina</taxon>
        <taxon>Sordariomycetes</taxon>
        <taxon>Sordariomycetidae</taxon>
        <taxon>Diaporthales</taxon>
        <taxon>Cytosporaceae</taxon>
        <taxon>Cytospora</taxon>
    </lineage>
</organism>
<keyword evidence="2" id="KW-1185">Reference proteome</keyword>
<sequence length="69" mass="7215">MPSLQSTANAHEAEAECRLVVIAVVVAMALPEVLVMVQEADTAHQVVEDMDHLQLAGDTGHLLGATVAP</sequence>
<comment type="caution">
    <text evidence="1">The sequence shown here is derived from an EMBL/GenBank/DDBJ whole genome shotgun (WGS) entry which is preliminary data.</text>
</comment>
<dbReference type="Proteomes" id="UP001320245">
    <property type="component" value="Unassembled WGS sequence"/>
</dbReference>
<gene>
    <name evidence="1" type="ORF">SLS53_003838</name>
</gene>
<evidence type="ECO:0000313" key="1">
    <source>
        <dbReference type="EMBL" id="KAK7743819.1"/>
    </source>
</evidence>
<evidence type="ECO:0000313" key="2">
    <source>
        <dbReference type="Proteomes" id="UP001320245"/>
    </source>
</evidence>
<proteinExistence type="predicted"/>
<reference evidence="1 2" key="1">
    <citation type="journal article" date="2023" name="PLoS ONE">
        <title>Cytospora paraplurivora sp. nov. isolated from orchards with fruit tree decline syndrome in Ontario, Canada.</title>
        <authorList>
            <person name="Ilyukhin E."/>
            <person name="Nguyen H.D.T."/>
            <person name="Castle A.J."/>
            <person name="Ellouze W."/>
        </authorList>
    </citation>
    <scope>NUCLEOTIDE SEQUENCE [LARGE SCALE GENOMIC DNA]</scope>
    <source>
        <strain evidence="1 2">FDS-564</strain>
    </source>
</reference>
<name>A0AAN9UGN4_9PEZI</name>
<dbReference type="AlphaFoldDB" id="A0AAN9UGN4"/>